<keyword evidence="2" id="KW-1185">Reference proteome</keyword>
<protein>
    <submittedName>
        <fullName evidence="1">Uncharacterized protein</fullName>
    </submittedName>
</protein>
<evidence type="ECO:0000313" key="1">
    <source>
        <dbReference type="EMBL" id="RAL03176.1"/>
    </source>
</evidence>
<sequence>MTLRRLGKSVRELFIRDDKIADDEKAGHKKSTINLLERTTDELSRTKHISFRHTDLLGRMIKVVQFSPAEEPADGMNEEVGHFFQPRSEAWLALHPLDMDRPSVRNKIEEFNQDVDYRQVPSGFENSISIISQFAQSFAYRIGWHYTATRVGTNCDLMIDSDWFPTGTGDTIFRNGFLLEDHIKSHVDWTLSKAWVPGRTNKDCPHAMLMITHPVDGDDRLLRGEVLCILETMKFRLSLPEFKDHCIAPVMIISVAHNKGRILQAYWDGQYVVIRQSPLHLLNTKDIATYNLFVRYMANIPIGVTKRIPS</sequence>
<dbReference type="Proteomes" id="UP000249402">
    <property type="component" value="Unassembled WGS sequence"/>
</dbReference>
<dbReference type="AlphaFoldDB" id="A0A395H6D2"/>
<dbReference type="OrthoDB" id="4177740at2759"/>
<reference evidence="1 2" key="1">
    <citation type="submission" date="2018-02" db="EMBL/GenBank/DDBJ databases">
        <title>The genomes of Aspergillus section Nigri reveals drivers in fungal speciation.</title>
        <authorList>
            <consortium name="DOE Joint Genome Institute"/>
            <person name="Vesth T.C."/>
            <person name="Nybo J."/>
            <person name="Theobald S."/>
            <person name="Brandl J."/>
            <person name="Frisvad J.C."/>
            <person name="Nielsen K.F."/>
            <person name="Lyhne E.K."/>
            <person name="Kogle M.E."/>
            <person name="Kuo A."/>
            <person name="Riley R."/>
            <person name="Clum A."/>
            <person name="Nolan M."/>
            <person name="Lipzen A."/>
            <person name="Salamov A."/>
            <person name="Henrissat B."/>
            <person name="Wiebenga A."/>
            <person name="De vries R.P."/>
            <person name="Grigoriev I.V."/>
            <person name="Mortensen U.H."/>
            <person name="Andersen M.R."/>
            <person name="Baker S.E."/>
        </authorList>
    </citation>
    <scope>NUCLEOTIDE SEQUENCE [LARGE SCALE GENOMIC DNA]</scope>
    <source>
        <strain evidence="1 2">CBS 121593</strain>
    </source>
</reference>
<dbReference type="EMBL" id="KZ824428">
    <property type="protein sequence ID" value="RAL03176.1"/>
    <property type="molecule type" value="Genomic_DNA"/>
</dbReference>
<dbReference type="VEuPathDB" id="FungiDB:BO80DRAFT_500489"/>
<dbReference type="RefSeq" id="XP_025577503.1">
    <property type="nucleotide sequence ID" value="XM_025724240.1"/>
</dbReference>
<gene>
    <name evidence="1" type="ORF">BO80DRAFT_500489</name>
</gene>
<evidence type="ECO:0000313" key="2">
    <source>
        <dbReference type="Proteomes" id="UP000249402"/>
    </source>
</evidence>
<dbReference type="GeneID" id="37229105"/>
<name>A0A395H6D2_9EURO</name>
<proteinExistence type="predicted"/>
<accession>A0A395H6D2</accession>
<organism evidence="1 2">
    <name type="scientific">Aspergillus ibericus CBS 121593</name>
    <dbReference type="NCBI Taxonomy" id="1448316"/>
    <lineage>
        <taxon>Eukaryota</taxon>
        <taxon>Fungi</taxon>
        <taxon>Dikarya</taxon>
        <taxon>Ascomycota</taxon>
        <taxon>Pezizomycotina</taxon>
        <taxon>Eurotiomycetes</taxon>
        <taxon>Eurotiomycetidae</taxon>
        <taxon>Eurotiales</taxon>
        <taxon>Aspergillaceae</taxon>
        <taxon>Aspergillus</taxon>
        <taxon>Aspergillus subgen. Circumdati</taxon>
    </lineage>
</organism>